<protein>
    <submittedName>
        <fullName evidence="3">Chromosome partition protein Smc</fullName>
    </submittedName>
</protein>
<dbReference type="Gene3D" id="1.10.287.1490">
    <property type="match status" value="1"/>
</dbReference>
<dbReference type="OrthoDB" id="253764at2"/>
<dbReference type="RefSeq" id="WP_145054363.1">
    <property type="nucleotide sequence ID" value="NZ_CP036433.1"/>
</dbReference>
<sequence length="278" mass="31036">MTLLGKIFTVMIFMMSLLFMSFAIMVYATHKNWKELVTAEETGLLAQNRIKEGTITELRNEQNEILNNLARERAARRAALSVLETKVSQSAQMVTQKQQELDRLNVALGEAVQQVKSAHEQLAALVAENAALKVENRDVQIARDANYAQMIVMKDKVNSLDGDMKNLTERASQLNEQVSRYKGILDRRGLSVDTPIDLIEPDLQGFISAVSNNEFVEITLGGDDGLIPGHEFHVFRDRTYLGKVVIKKVAPNRAVGQVIKETSRGVIQRGDRVATKLS</sequence>
<dbReference type="EMBL" id="CP036433">
    <property type="protein sequence ID" value="QDU95653.1"/>
    <property type="molecule type" value="Genomic_DNA"/>
</dbReference>
<keyword evidence="2" id="KW-1133">Transmembrane helix</keyword>
<dbReference type="Proteomes" id="UP000317648">
    <property type="component" value="Chromosome"/>
</dbReference>
<gene>
    <name evidence="3" type="primary">smc_6</name>
    <name evidence="3" type="ORF">Pla8534_34690</name>
</gene>
<evidence type="ECO:0000256" key="2">
    <source>
        <dbReference type="SAM" id="Phobius"/>
    </source>
</evidence>
<keyword evidence="1" id="KW-0175">Coiled coil</keyword>
<dbReference type="KEGG" id="lcre:Pla8534_34690"/>
<feature type="coiled-coil region" evidence="1">
    <location>
        <begin position="55"/>
        <end position="184"/>
    </location>
</feature>
<dbReference type="AlphaFoldDB" id="A0A518DUZ4"/>
<proteinExistence type="predicted"/>
<keyword evidence="2" id="KW-0812">Transmembrane</keyword>
<keyword evidence="2" id="KW-0472">Membrane</keyword>
<accession>A0A518DUZ4</accession>
<evidence type="ECO:0000256" key="1">
    <source>
        <dbReference type="SAM" id="Coils"/>
    </source>
</evidence>
<keyword evidence="4" id="KW-1185">Reference proteome</keyword>
<feature type="transmembrane region" description="Helical" evidence="2">
    <location>
        <begin position="7"/>
        <end position="28"/>
    </location>
</feature>
<evidence type="ECO:0000313" key="3">
    <source>
        <dbReference type="EMBL" id="QDU95653.1"/>
    </source>
</evidence>
<reference evidence="3 4" key="1">
    <citation type="submission" date="2019-02" db="EMBL/GenBank/DDBJ databases">
        <title>Deep-cultivation of Planctomycetes and their phenomic and genomic characterization uncovers novel biology.</title>
        <authorList>
            <person name="Wiegand S."/>
            <person name="Jogler M."/>
            <person name="Boedeker C."/>
            <person name="Pinto D."/>
            <person name="Vollmers J."/>
            <person name="Rivas-Marin E."/>
            <person name="Kohn T."/>
            <person name="Peeters S.H."/>
            <person name="Heuer A."/>
            <person name="Rast P."/>
            <person name="Oberbeckmann S."/>
            <person name="Bunk B."/>
            <person name="Jeske O."/>
            <person name="Meyerdierks A."/>
            <person name="Storesund J.E."/>
            <person name="Kallscheuer N."/>
            <person name="Luecker S."/>
            <person name="Lage O.M."/>
            <person name="Pohl T."/>
            <person name="Merkel B.J."/>
            <person name="Hornburger P."/>
            <person name="Mueller R.-W."/>
            <person name="Bruemmer F."/>
            <person name="Labrenz M."/>
            <person name="Spormann A.M."/>
            <person name="Op den Camp H."/>
            <person name="Overmann J."/>
            <person name="Amann R."/>
            <person name="Jetten M.S.M."/>
            <person name="Mascher T."/>
            <person name="Medema M.H."/>
            <person name="Devos D.P."/>
            <person name="Kaster A.-K."/>
            <person name="Ovreas L."/>
            <person name="Rohde M."/>
            <person name="Galperin M.Y."/>
            <person name="Jogler C."/>
        </authorList>
    </citation>
    <scope>NUCLEOTIDE SEQUENCE [LARGE SCALE GENOMIC DNA]</scope>
    <source>
        <strain evidence="3 4">Pla85_3_4</strain>
    </source>
</reference>
<name>A0A518DUZ4_9BACT</name>
<evidence type="ECO:0000313" key="4">
    <source>
        <dbReference type="Proteomes" id="UP000317648"/>
    </source>
</evidence>
<organism evidence="3 4">
    <name type="scientific">Lignipirellula cremea</name>
    <dbReference type="NCBI Taxonomy" id="2528010"/>
    <lineage>
        <taxon>Bacteria</taxon>
        <taxon>Pseudomonadati</taxon>
        <taxon>Planctomycetota</taxon>
        <taxon>Planctomycetia</taxon>
        <taxon>Pirellulales</taxon>
        <taxon>Pirellulaceae</taxon>
        <taxon>Lignipirellula</taxon>
    </lineage>
</organism>